<dbReference type="KEGG" id="asoc:CB4_01391"/>
<protein>
    <submittedName>
        <fullName evidence="1">Uncharacterized protein</fullName>
    </submittedName>
</protein>
<evidence type="ECO:0000313" key="1">
    <source>
        <dbReference type="EMBL" id="BAU27222.1"/>
    </source>
</evidence>
<name>A0A0U5B6C2_9BACL</name>
<accession>A0A0U5B6C2</accession>
<organism evidence="1 2">
    <name type="scientific">Aneurinibacillus soli</name>
    <dbReference type="NCBI Taxonomy" id="1500254"/>
    <lineage>
        <taxon>Bacteria</taxon>
        <taxon>Bacillati</taxon>
        <taxon>Bacillota</taxon>
        <taxon>Bacilli</taxon>
        <taxon>Bacillales</taxon>
        <taxon>Paenibacillaceae</taxon>
        <taxon>Aneurinibacillus group</taxon>
        <taxon>Aneurinibacillus</taxon>
    </lineage>
</organism>
<dbReference type="Proteomes" id="UP000217696">
    <property type="component" value="Chromosome"/>
</dbReference>
<keyword evidence="2" id="KW-1185">Reference proteome</keyword>
<dbReference type="AlphaFoldDB" id="A0A0U5B6C2"/>
<dbReference type="RefSeq" id="WP_231956176.1">
    <property type="nucleotide sequence ID" value="NZ_AP017312.1"/>
</dbReference>
<proteinExistence type="predicted"/>
<gene>
    <name evidence="1" type="ORF">CB4_01391</name>
</gene>
<reference evidence="1 2" key="1">
    <citation type="submission" date="2015-12" db="EMBL/GenBank/DDBJ databases">
        <title>Genome sequence of Aneurinibacillus soli.</title>
        <authorList>
            <person name="Lee J.S."/>
            <person name="Lee K.C."/>
            <person name="Kim K.K."/>
            <person name="Lee B.W."/>
        </authorList>
    </citation>
    <scope>NUCLEOTIDE SEQUENCE [LARGE SCALE GENOMIC DNA]</scope>
    <source>
        <strain evidence="1 2">CB4</strain>
    </source>
</reference>
<dbReference type="EMBL" id="AP017312">
    <property type="protein sequence ID" value="BAU27222.1"/>
    <property type="molecule type" value="Genomic_DNA"/>
</dbReference>
<sequence>MRNSILNGTVRKTTGGKIDAKVLSVAVDKKTGEMFYGISGSKNNPTRLNETHPDLQKIIDRKRVSETNYPLDNCGEFNTINHALLNGNKITDLKMYTINIKSGEFKEMCLNCDSMYSKLITIIK</sequence>
<evidence type="ECO:0000313" key="2">
    <source>
        <dbReference type="Proteomes" id="UP000217696"/>
    </source>
</evidence>